<dbReference type="PANTHER" id="PTHR11533">
    <property type="entry name" value="PROTEASE M1 ZINC METALLOPROTEASE"/>
    <property type="match status" value="1"/>
</dbReference>
<evidence type="ECO:0000259" key="1">
    <source>
        <dbReference type="Pfam" id="PF01433"/>
    </source>
</evidence>
<name>A0A3B4WHG8_SERLL</name>
<evidence type="ECO:0000313" key="3">
    <source>
        <dbReference type="Proteomes" id="UP000261360"/>
    </source>
</evidence>
<dbReference type="STRING" id="1841481.ENSSLDP00000001907"/>
<feature type="domain" description="Peptidase M1 membrane alanine aminopeptidase" evidence="1">
    <location>
        <begin position="12"/>
        <end position="102"/>
    </location>
</feature>
<dbReference type="GO" id="GO:0016020">
    <property type="term" value="C:membrane"/>
    <property type="evidence" value="ECO:0007669"/>
    <property type="project" value="TreeGrafter"/>
</dbReference>
<evidence type="ECO:0000313" key="2">
    <source>
        <dbReference type="Ensembl" id="ENSSLDP00000001907.1"/>
    </source>
</evidence>
<dbReference type="InterPro" id="IPR027268">
    <property type="entry name" value="Peptidase_M4/M1_CTD_sf"/>
</dbReference>
<dbReference type="Gene3D" id="1.10.390.10">
    <property type="entry name" value="Neutral Protease Domain 2"/>
    <property type="match status" value="1"/>
</dbReference>
<dbReference type="Pfam" id="PF01433">
    <property type="entry name" value="Peptidase_M1"/>
    <property type="match status" value="1"/>
</dbReference>
<dbReference type="Ensembl" id="ENSSLDT00000002000.1">
    <property type="protein sequence ID" value="ENSSLDP00000001907.1"/>
    <property type="gene ID" value="ENSSLDG00000001571.1"/>
</dbReference>
<dbReference type="InterPro" id="IPR050344">
    <property type="entry name" value="Peptidase_M1_aminopeptidases"/>
</dbReference>
<dbReference type="GO" id="GO:0043171">
    <property type="term" value="P:peptide catabolic process"/>
    <property type="evidence" value="ECO:0007669"/>
    <property type="project" value="TreeGrafter"/>
</dbReference>
<sequence length="104" mass="11908">MCVCVCVCVCVQEWWTHLWLNEGFASWIEYLCVDHCFPEYDIWTQFVSADYTRALDLDALDSSHPIEVNVGHPSEVDEIFDAISYSKGASVIRMLHNYIGDEVG</sequence>
<dbReference type="InterPro" id="IPR014782">
    <property type="entry name" value="Peptidase_M1_dom"/>
</dbReference>
<dbReference type="GO" id="GO:0005615">
    <property type="term" value="C:extracellular space"/>
    <property type="evidence" value="ECO:0007669"/>
    <property type="project" value="TreeGrafter"/>
</dbReference>
<reference evidence="2" key="1">
    <citation type="submission" date="2025-05" db="UniProtKB">
        <authorList>
            <consortium name="Ensembl"/>
        </authorList>
    </citation>
    <scope>IDENTIFICATION</scope>
</reference>
<organism evidence="2 3">
    <name type="scientific">Seriola lalandi dorsalis</name>
    <dbReference type="NCBI Taxonomy" id="1841481"/>
    <lineage>
        <taxon>Eukaryota</taxon>
        <taxon>Metazoa</taxon>
        <taxon>Chordata</taxon>
        <taxon>Craniata</taxon>
        <taxon>Vertebrata</taxon>
        <taxon>Euteleostomi</taxon>
        <taxon>Actinopterygii</taxon>
        <taxon>Neopterygii</taxon>
        <taxon>Teleostei</taxon>
        <taxon>Neoteleostei</taxon>
        <taxon>Acanthomorphata</taxon>
        <taxon>Carangaria</taxon>
        <taxon>Carangiformes</taxon>
        <taxon>Carangidae</taxon>
        <taxon>Seriola</taxon>
    </lineage>
</organism>
<dbReference type="SUPFAM" id="SSF55486">
    <property type="entry name" value="Metalloproteases ('zincins'), catalytic domain"/>
    <property type="match status" value="1"/>
</dbReference>
<dbReference type="PANTHER" id="PTHR11533:SF174">
    <property type="entry name" value="PUROMYCIN-SENSITIVE AMINOPEPTIDASE-RELATED"/>
    <property type="match status" value="1"/>
</dbReference>
<keyword evidence="3" id="KW-1185">Reference proteome</keyword>
<dbReference type="GO" id="GO:0070006">
    <property type="term" value="F:metalloaminopeptidase activity"/>
    <property type="evidence" value="ECO:0007669"/>
    <property type="project" value="TreeGrafter"/>
</dbReference>
<proteinExistence type="predicted"/>
<dbReference type="GO" id="GO:0042277">
    <property type="term" value="F:peptide binding"/>
    <property type="evidence" value="ECO:0007669"/>
    <property type="project" value="TreeGrafter"/>
</dbReference>
<protein>
    <recommendedName>
        <fullName evidence="1">Peptidase M1 membrane alanine aminopeptidase domain-containing protein</fullName>
    </recommendedName>
</protein>
<dbReference type="GeneTree" id="ENSGT00940000155246"/>
<dbReference type="GO" id="GO:0006508">
    <property type="term" value="P:proteolysis"/>
    <property type="evidence" value="ECO:0007669"/>
    <property type="project" value="TreeGrafter"/>
</dbReference>
<dbReference type="Proteomes" id="UP000261360">
    <property type="component" value="Unplaced"/>
</dbReference>
<dbReference type="GO" id="GO:0008270">
    <property type="term" value="F:zinc ion binding"/>
    <property type="evidence" value="ECO:0007669"/>
    <property type="project" value="InterPro"/>
</dbReference>
<dbReference type="Ensembl" id="ENSSLDT00000012058.1">
    <property type="protein sequence ID" value="ENSSLDP00000011636.1"/>
    <property type="gene ID" value="ENSSLDG00000009250.1"/>
</dbReference>
<accession>A0A3B4WHG8</accession>
<dbReference type="GO" id="GO:0005737">
    <property type="term" value="C:cytoplasm"/>
    <property type="evidence" value="ECO:0007669"/>
    <property type="project" value="TreeGrafter"/>
</dbReference>
<dbReference type="AlphaFoldDB" id="A0A3B4WHG8"/>